<reference evidence="2 3" key="1">
    <citation type="submission" date="2016-04" db="EMBL/GenBank/DDBJ databases">
        <title>Evolutionary innovation and constraint leading to complex multicellularity in the Ascomycota.</title>
        <authorList>
            <person name="Cisse O."/>
            <person name="Nguyen A."/>
            <person name="Hewitt D.A."/>
            <person name="Jedd G."/>
            <person name="Stajich J.E."/>
        </authorList>
    </citation>
    <scope>NUCLEOTIDE SEQUENCE [LARGE SCALE GENOMIC DNA]</scope>
    <source>
        <strain evidence="2 3">DAH-3</strain>
    </source>
</reference>
<dbReference type="SMART" id="SM00225">
    <property type="entry name" value="BTB"/>
    <property type="match status" value="1"/>
</dbReference>
<keyword evidence="3" id="KW-1185">Reference proteome</keyword>
<accession>A0A1U7LKS0</accession>
<dbReference type="STRING" id="1198029.A0A1U7LKS0"/>
<dbReference type="Pfam" id="PF00651">
    <property type="entry name" value="BTB"/>
    <property type="match status" value="1"/>
</dbReference>
<evidence type="ECO:0000313" key="3">
    <source>
        <dbReference type="Proteomes" id="UP000186594"/>
    </source>
</evidence>
<comment type="caution">
    <text evidence="2">The sequence shown here is derived from an EMBL/GenBank/DDBJ whole genome shotgun (WGS) entry which is preliminary data.</text>
</comment>
<dbReference type="EMBL" id="LXFE01002040">
    <property type="protein sequence ID" value="OLL23239.1"/>
    <property type="molecule type" value="Genomic_DNA"/>
</dbReference>
<feature type="domain" description="BTB" evidence="1">
    <location>
        <begin position="193"/>
        <end position="274"/>
    </location>
</feature>
<dbReference type="AlphaFoldDB" id="A0A1U7LKS0"/>
<name>A0A1U7LKS0_NEOID</name>
<dbReference type="SUPFAM" id="SSF54695">
    <property type="entry name" value="POZ domain"/>
    <property type="match status" value="1"/>
</dbReference>
<gene>
    <name evidence="2" type="ORF">NEOLI_002281</name>
</gene>
<proteinExistence type="predicted"/>
<protein>
    <submittedName>
        <fullName evidence="2">BTB/POZ and MATH domain-containing protein 6</fullName>
    </submittedName>
</protein>
<dbReference type="InterPro" id="IPR011333">
    <property type="entry name" value="SKP1/BTB/POZ_sf"/>
</dbReference>
<dbReference type="PROSITE" id="PS50097">
    <property type="entry name" value="BTB"/>
    <property type="match status" value="1"/>
</dbReference>
<organism evidence="2 3">
    <name type="scientific">Neolecta irregularis (strain DAH-3)</name>
    <dbReference type="NCBI Taxonomy" id="1198029"/>
    <lineage>
        <taxon>Eukaryota</taxon>
        <taxon>Fungi</taxon>
        <taxon>Dikarya</taxon>
        <taxon>Ascomycota</taxon>
        <taxon>Taphrinomycotina</taxon>
        <taxon>Neolectales</taxon>
        <taxon>Neolectaceae</taxon>
        <taxon>Neolecta</taxon>
    </lineage>
</organism>
<dbReference type="OrthoDB" id="6359816at2759"/>
<evidence type="ECO:0000313" key="2">
    <source>
        <dbReference type="EMBL" id="OLL23239.1"/>
    </source>
</evidence>
<dbReference type="Gene3D" id="3.30.710.10">
    <property type="entry name" value="Potassium Channel Kv1.1, Chain A"/>
    <property type="match status" value="1"/>
</dbReference>
<dbReference type="PANTHER" id="PTHR24413">
    <property type="entry name" value="SPECKLE-TYPE POZ PROTEIN"/>
    <property type="match status" value="1"/>
</dbReference>
<evidence type="ECO:0000259" key="1">
    <source>
        <dbReference type="PROSITE" id="PS50097"/>
    </source>
</evidence>
<dbReference type="InterPro" id="IPR000210">
    <property type="entry name" value="BTB/POZ_dom"/>
</dbReference>
<dbReference type="Proteomes" id="UP000186594">
    <property type="component" value="Unassembled WGS sequence"/>
</dbReference>
<sequence>MLPPAPQISLHHREKKTTYTAEHILENPHELFAPAAFASTPTCTLPLVASPEWLLELTALASDCIWDRYSFALRPIPTARERELGDFWTRKASFEIVCRFLKRDPRGDQQLSYRSIKGPDGFVFDADQNPQWLWPDSTVPPRGPLYGMRIVLALKVITEENCLFDQPPDKSTKEVPLQLLNSFGDTLNDPSFSDVLFRVSNGPDSLQMYAHKAILVKRCEYFRHLLSGNFAEGSTETTIEQDRHYHVINLSVPDINAFHGILYWLYTDIIAFTSPLHDDHTSHSFPDKSPPRCSPSMVYRLADMYQLETLKFKAFAVLRNGLTAEIAVHLLFHDTSRLGFHFVQVRSLLVDFVVENWDLVKLNEKWLLSLTGGTQDPDFTMQLLQEVFSRIKVSPKSDRP</sequence>